<dbReference type="PANTHER" id="PTHR43272">
    <property type="entry name" value="LONG-CHAIN-FATTY-ACID--COA LIGASE"/>
    <property type="match status" value="1"/>
</dbReference>
<dbReference type="GO" id="GO:0004467">
    <property type="term" value="F:long-chain fatty acid-CoA ligase activity"/>
    <property type="evidence" value="ECO:0007669"/>
    <property type="project" value="UniProtKB-EC"/>
</dbReference>
<evidence type="ECO:0000259" key="4">
    <source>
        <dbReference type="Pfam" id="PF00501"/>
    </source>
</evidence>
<evidence type="ECO:0000256" key="2">
    <source>
        <dbReference type="ARBA" id="ARBA00022840"/>
    </source>
</evidence>
<dbReference type="InterPro" id="IPR000873">
    <property type="entry name" value="AMP-dep_synth/lig_dom"/>
</dbReference>
<dbReference type="CDD" id="cd05907">
    <property type="entry name" value="VL_LC_FACS_like"/>
    <property type="match status" value="1"/>
</dbReference>
<dbReference type="GO" id="GO:0016020">
    <property type="term" value="C:membrane"/>
    <property type="evidence" value="ECO:0007669"/>
    <property type="project" value="TreeGrafter"/>
</dbReference>
<reference evidence="5 6" key="1">
    <citation type="submission" date="2016-10" db="EMBL/GenBank/DDBJ databases">
        <authorList>
            <person name="de Groot N.N."/>
        </authorList>
    </citation>
    <scope>NUCLEOTIDE SEQUENCE [LARGE SCALE GENOMIC DNA]</scope>
    <source>
        <strain evidence="5 6">ATCC 700224</strain>
    </source>
</reference>
<dbReference type="RefSeq" id="WP_245699163.1">
    <property type="nucleotide sequence ID" value="NZ_FNAP01000006.1"/>
</dbReference>
<keyword evidence="1" id="KW-0547">Nucleotide-binding</keyword>
<dbReference type="Proteomes" id="UP000199412">
    <property type="component" value="Unassembled WGS sequence"/>
</dbReference>
<dbReference type="Pfam" id="PF23562">
    <property type="entry name" value="AMP-binding_C_3"/>
    <property type="match status" value="1"/>
</dbReference>
<proteinExistence type="predicted"/>
<keyword evidence="2" id="KW-0067">ATP-binding</keyword>
<dbReference type="GO" id="GO:0005524">
    <property type="term" value="F:ATP binding"/>
    <property type="evidence" value="ECO:0007669"/>
    <property type="project" value="UniProtKB-KW"/>
</dbReference>
<dbReference type="EMBL" id="FNAP01000006">
    <property type="protein sequence ID" value="SDE38712.1"/>
    <property type="molecule type" value="Genomic_DNA"/>
</dbReference>
<gene>
    <name evidence="5" type="ORF">SAMN05421720_10678</name>
</gene>
<dbReference type="Gene3D" id="3.30.300.30">
    <property type="match status" value="1"/>
</dbReference>
<organism evidence="5 6">
    <name type="scientific">Rhodospira trueperi</name>
    <dbReference type="NCBI Taxonomy" id="69960"/>
    <lineage>
        <taxon>Bacteria</taxon>
        <taxon>Pseudomonadati</taxon>
        <taxon>Pseudomonadota</taxon>
        <taxon>Alphaproteobacteria</taxon>
        <taxon>Rhodospirillales</taxon>
        <taxon>Rhodospirillaceae</taxon>
        <taxon>Rhodospira</taxon>
    </lineage>
</organism>
<sequence>MPADSRRAVDFEAATDLVDVFLTQAARFRNEPLLRGKVDGRYLPVTWRGVERSALAIANALINQGIEPGDRVALISENRPEWFIADLAILMAGAVVVPCYVTNTVADHLHVLDDSGARAMIISTPKLAKRALEAAGQARVTPWAIAIEDPALHQNTGIDVLVAWDALIARHADRPRPATLAAIEPDDLAALIYTSGTGGAPKGVMLSHRNILHNCRGAYTVLKGIGLGREVFLSFLPLSHSYEHTAGMHFPISIGAEVWFAESIERLATNMAEARPTIMTAVPRLYETMRTRVLRGLESQSEGKRKLFRRTLDLGLKKYHTPEAMSLGERITDGVLSLLVRRKVAKRFGGRLKAMVSGGGPLNVEVGLFFHALGVPILQGYGQTESAPVISCNVPGRVRMHTVGPPLRDTAVRIAQDGEILVKGELVMKGYWNNEAATRETIDADGWLHTGDVGVIDERGCIQITDRKKDIIVNSGGDNISPQRVEGLLCLEPEIGQAMVYGDRRPHLVGLLVPDDDWLRSWSAKTGKQSGLDELAEDPDLRKAMAEAVGRVNAKLGQIEKVRKFMVAPEPFTVDNDQMTPTMKVRRHILKAVYGQCLEALYRG</sequence>
<dbReference type="SUPFAM" id="SSF56801">
    <property type="entry name" value="Acetyl-CoA synthetase-like"/>
    <property type="match status" value="1"/>
</dbReference>
<name>A0A1G7CH59_9PROT</name>
<comment type="catalytic activity">
    <reaction evidence="3">
        <text>a long-chain fatty acid + ATP + CoA = a long-chain fatty acyl-CoA + AMP + diphosphate</text>
        <dbReference type="Rhea" id="RHEA:15421"/>
        <dbReference type="ChEBI" id="CHEBI:30616"/>
        <dbReference type="ChEBI" id="CHEBI:33019"/>
        <dbReference type="ChEBI" id="CHEBI:57287"/>
        <dbReference type="ChEBI" id="CHEBI:57560"/>
        <dbReference type="ChEBI" id="CHEBI:83139"/>
        <dbReference type="ChEBI" id="CHEBI:456215"/>
        <dbReference type="EC" id="6.2.1.3"/>
    </reaction>
    <physiologicalReaction direction="left-to-right" evidence="3">
        <dbReference type="Rhea" id="RHEA:15422"/>
    </physiologicalReaction>
</comment>
<dbReference type="STRING" id="69960.SAMN05421720_10678"/>
<keyword evidence="6" id="KW-1185">Reference proteome</keyword>
<evidence type="ECO:0000313" key="5">
    <source>
        <dbReference type="EMBL" id="SDE38712.1"/>
    </source>
</evidence>
<dbReference type="InterPro" id="IPR042099">
    <property type="entry name" value="ANL_N_sf"/>
</dbReference>
<dbReference type="AlphaFoldDB" id="A0A1G7CH59"/>
<evidence type="ECO:0000256" key="3">
    <source>
        <dbReference type="ARBA" id="ARBA00024484"/>
    </source>
</evidence>
<dbReference type="InterPro" id="IPR045851">
    <property type="entry name" value="AMP-bd_C_sf"/>
</dbReference>
<dbReference type="Gene3D" id="3.40.50.12780">
    <property type="entry name" value="N-terminal domain of ligase-like"/>
    <property type="match status" value="2"/>
</dbReference>
<evidence type="ECO:0000256" key="1">
    <source>
        <dbReference type="ARBA" id="ARBA00022741"/>
    </source>
</evidence>
<dbReference type="PANTHER" id="PTHR43272:SF33">
    <property type="entry name" value="AMP-BINDING DOMAIN-CONTAINING PROTEIN-RELATED"/>
    <property type="match status" value="1"/>
</dbReference>
<feature type="domain" description="AMP-dependent synthetase/ligase" evidence="4">
    <location>
        <begin position="23"/>
        <end position="432"/>
    </location>
</feature>
<dbReference type="Pfam" id="PF00501">
    <property type="entry name" value="AMP-binding"/>
    <property type="match status" value="1"/>
</dbReference>
<accession>A0A1G7CH59</accession>
<protein>
    <submittedName>
        <fullName evidence="5">Long-chain acyl-CoA synthetase</fullName>
    </submittedName>
</protein>
<evidence type="ECO:0000313" key="6">
    <source>
        <dbReference type="Proteomes" id="UP000199412"/>
    </source>
</evidence>